<dbReference type="RefSeq" id="XP_028038499.1">
    <property type="nucleotide sequence ID" value="XM_028182698.1"/>
</dbReference>
<dbReference type="Proteomes" id="UP000504629">
    <property type="component" value="Unplaced"/>
</dbReference>
<dbReference type="InterPro" id="IPR051016">
    <property type="entry name" value="Diverse_Substrate_AcTransf"/>
</dbReference>
<protein>
    <submittedName>
        <fullName evidence="6">Diamine acetyltransferase 2-like</fullName>
    </submittedName>
</protein>
<evidence type="ECO:0000256" key="2">
    <source>
        <dbReference type="ARBA" id="ARBA00022679"/>
    </source>
</evidence>
<dbReference type="InterPro" id="IPR016181">
    <property type="entry name" value="Acyl_CoA_acyltransferase"/>
</dbReference>
<keyword evidence="2" id="KW-0808">Transferase</keyword>
<comment type="similarity">
    <text evidence="1">Belongs to the acetyltransferase family.</text>
</comment>
<reference evidence="6" key="1">
    <citation type="submission" date="2025-08" db="UniProtKB">
        <authorList>
            <consortium name="RefSeq"/>
        </authorList>
    </citation>
    <scope>IDENTIFICATION</scope>
    <source>
        <tissue evidence="6">Silk gland</tissue>
    </source>
</reference>
<accession>A0A6J2KE18</accession>
<dbReference type="PROSITE" id="PS51186">
    <property type="entry name" value="GNAT"/>
    <property type="match status" value="1"/>
</dbReference>
<evidence type="ECO:0000313" key="6">
    <source>
        <dbReference type="RefSeq" id="XP_028038499.1"/>
    </source>
</evidence>
<dbReference type="GO" id="GO:0008080">
    <property type="term" value="F:N-acetyltransferase activity"/>
    <property type="evidence" value="ECO:0007669"/>
    <property type="project" value="TreeGrafter"/>
</dbReference>
<dbReference type="PANTHER" id="PTHR10545:SF29">
    <property type="entry name" value="GH14572P-RELATED"/>
    <property type="match status" value="1"/>
</dbReference>
<dbReference type="InterPro" id="IPR000182">
    <property type="entry name" value="GNAT_dom"/>
</dbReference>
<feature type="domain" description="N-acetyltransferase" evidence="4">
    <location>
        <begin position="11"/>
        <end position="164"/>
    </location>
</feature>
<evidence type="ECO:0000256" key="1">
    <source>
        <dbReference type="ARBA" id="ARBA00008694"/>
    </source>
</evidence>
<dbReference type="OrthoDB" id="7305308at2759"/>
<keyword evidence="3" id="KW-0012">Acyltransferase</keyword>
<dbReference type="Gene3D" id="3.40.630.30">
    <property type="match status" value="1"/>
</dbReference>
<dbReference type="Pfam" id="PF00583">
    <property type="entry name" value="Acetyltransf_1"/>
    <property type="match status" value="1"/>
</dbReference>
<dbReference type="PANTHER" id="PTHR10545">
    <property type="entry name" value="DIAMINE N-ACETYLTRANSFERASE"/>
    <property type="match status" value="1"/>
</dbReference>
<evidence type="ECO:0000256" key="3">
    <source>
        <dbReference type="ARBA" id="ARBA00023315"/>
    </source>
</evidence>
<evidence type="ECO:0000313" key="5">
    <source>
        <dbReference type="Proteomes" id="UP000504629"/>
    </source>
</evidence>
<dbReference type="FunFam" id="3.40.630.30:FF:000064">
    <property type="entry name" value="GNAT family acetyltransferase"/>
    <property type="match status" value="1"/>
</dbReference>
<dbReference type="CDD" id="cd04301">
    <property type="entry name" value="NAT_SF"/>
    <property type="match status" value="1"/>
</dbReference>
<dbReference type="AlphaFoldDB" id="A0A6J2KE18"/>
<keyword evidence="5" id="KW-1185">Reference proteome</keyword>
<dbReference type="SUPFAM" id="SSF55729">
    <property type="entry name" value="Acyl-CoA N-acyltransferases (Nat)"/>
    <property type="match status" value="1"/>
</dbReference>
<gene>
    <name evidence="6" type="primary">LOC114249213</name>
</gene>
<name>A0A6J2KE18_BOMMA</name>
<sequence>MSAQSGAAAAVTVRAATRDDMPLVHNMIYELAAHEGVADGPKLSIQDLVSDGFEQSPAWFFVLIAELDGQVAGYALCNRAYSSWTGRAVYVEDLWVSERHRRRGVARALLRALCERCAAEQVTRLDWHVLEDNAPALALYARLGARDLYRSERRLALRLDEPCILAVAAGHLLPSTPPQSGAHIFPRFD</sequence>
<evidence type="ECO:0000259" key="4">
    <source>
        <dbReference type="PROSITE" id="PS51186"/>
    </source>
</evidence>
<dbReference type="GeneID" id="114249213"/>
<organism evidence="5 6">
    <name type="scientific">Bombyx mandarina</name>
    <name type="common">Wild silk moth</name>
    <name type="synonym">Wild silkworm</name>
    <dbReference type="NCBI Taxonomy" id="7092"/>
    <lineage>
        <taxon>Eukaryota</taxon>
        <taxon>Metazoa</taxon>
        <taxon>Ecdysozoa</taxon>
        <taxon>Arthropoda</taxon>
        <taxon>Hexapoda</taxon>
        <taxon>Insecta</taxon>
        <taxon>Pterygota</taxon>
        <taxon>Neoptera</taxon>
        <taxon>Endopterygota</taxon>
        <taxon>Lepidoptera</taxon>
        <taxon>Glossata</taxon>
        <taxon>Ditrysia</taxon>
        <taxon>Bombycoidea</taxon>
        <taxon>Bombycidae</taxon>
        <taxon>Bombycinae</taxon>
        <taxon>Bombyx</taxon>
    </lineage>
</organism>
<dbReference type="KEGG" id="bman:114249213"/>
<proteinExistence type="inferred from homology"/>